<feature type="coiled-coil region" evidence="1">
    <location>
        <begin position="415"/>
        <end position="442"/>
    </location>
</feature>
<name>A0A8S9P456_BRACR</name>
<comment type="caution">
    <text evidence="2">The sequence shown here is derived from an EMBL/GenBank/DDBJ whole genome shotgun (WGS) entry which is preliminary data.</text>
</comment>
<keyword evidence="1" id="KW-0175">Coiled coil</keyword>
<protein>
    <submittedName>
        <fullName evidence="2">Uncharacterized protein</fullName>
    </submittedName>
</protein>
<organism evidence="2 3">
    <name type="scientific">Brassica cretica</name>
    <name type="common">Mustard</name>
    <dbReference type="NCBI Taxonomy" id="69181"/>
    <lineage>
        <taxon>Eukaryota</taxon>
        <taxon>Viridiplantae</taxon>
        <taxon>Streptophyta</taxon>
        <taxon>Embryophyta</taxon>
        <taxon>Tracheophyta</taxon>
        <taxon>Spermatophyta</taxon>
        <taxon>Magnoliopsida</taxon>
        <taxon>eudicotyledons</taxon>
        <taxon>Gunneridae</taxon>
        <taxon>Pentapetalae</taxon>
        <taxon>rosids</taxon>
        <taxon>malvids</taxon>
        <taxon>Brassicales</taxon>
        <taxon>Brassicaceae</taxon>
        <taxon>Brassiceae</taxon>
        <taxon>Brassica</taxon>
    </lineage>
</organism>
<evidence type="ECO:0000313" key="2">
    <source>
        <dbReference type="EMBL" id="KAF3512244.1"/>
    </source>
</evidence>
<dbReference type="Proteomes" id="UP000712600">
    <property type="component" value="Unassembled WGS sequence"/>
</dbReference>
<evidence type="ECO:0000256" key="1">
    <source>
        <dbReference type="SAM" id="Coils"/>
    </source>
</evidence>
<dbReference type="EMBL" id="QGKX02001521">
    <property type="protein sequence ID" value="KAF3512244.1"/>
    <property type="molecule type" value="Genomic_DNA"/>
</dbReference>
<reference evidence="2" key="1">
    <citation type="submission" date="2019-12" db="EMBL/GenBank/DDBJ databases">
        <title>Genome sequencing and annotation of Brassica cretica.</title>
        <authorList>
            <person name="Studholme D.J."/>
            <person name="Sarris P."/>
        </authorList>
    </citation>
    <scope>NUCLEOTIDE SEQUENCE</scope>
    <source>
        <strain evidence="2">PFS-109/04</strain>
        <tissue evidence="2">Leaf</tissue>
    </source>
</reference>
<gene>
    <name evidence="2" type="ORF">F2Q69_00006799</name>
</gene>
<proteinExistence type="predicted"/>
<evidence type="ECO:0000313" key="3">
    <source>
        <dbReference type="Proteomes" id="UP000712600"/>
    </source>
</evidence>
<accession>A0A8S9P456</accession>
<dbReference type="AlphaFoldDB" id="A0A8S9P456"/>
<sequence length="477" mass="55730">MFFRETREKEEDIKRMFCKAREKMRMRITLKMKSDPGQFAIPCTVKGGAFAQIVHFCGFFPEELRMNFSIDAEYSVSYSAPQGQVAMISGSLILLKDICGFLTGIRRLSQVVEKSSSLAWCPGHGNQLELGHYRSVPLEKTDRDCVIRYVRAAWGVDDMFVVVVVMVWLDVVIGLHYCGIHQTTHAYRRAFDLFGARKSYWEDKDEYGIYRDDQGCTIDMDGHIINVSKEDIRKVLERASRDEPSFICLPEHATFFTQTKLVLEIYTKDEINEMFYGVCVEQEKNKEAFQMKLDCVYYPLNDSISWLTTFMKEMKQDIARIQHATDIARSTEINIHRSTLKLYKGNWWRFRDTLPVRPEALSSIDRHNNKSTDIHHRTSVDDATDRGRLVPTMTSDMSDTHYHGEEISADTYATLRIYQFNLESLEERLQRMENTTATMKEKWRRGDEAMRDFSGTWFNKRRDEMDICFPTSSNFQH</sequence>